<protein>
    <submittedName>
        <fullName evidence="2">Uncharacterized protein</fullName>
    </submittedName>
</protein>
<proteinExistence type="predicted"/>
<gene>
    <name evidence="2" type="ORF">VNO80_22620</name>
</gene>
<reference evidence="2 3" key="1">
    <citation type="submission" date="2024-01" db="EMBL/GenBank/DDBJ databases">
        <title>The genomes of 5 underutilized Papilionoideae crops provide insights into root nodulation and disease resistanc.</title>
        <authorList>
            <person name="Jiang F."/>
        </authorList>
    </citation>
    <scope>NUCLEOTIDE SEQUENCE [LARGE SCALE GENOMIC DNA]</scope>
    <source>
        <strain evidence="2">JINMINGXINNONG_FW02</strain>
        <tissue evidence="2">Leaves</tissue>
    </source>
</reference>
<evidence type="ECO:0000313" key="3">
    <source>
        <dbReference type="Proteomes" id="UP001374584"/>
    </source>
</evidence>
<comment type="caution">
    <text evidence="2">The sequence shown here is derived from an EMBL/GenBank/DDBJ whole genome shotgun (WGS) entry which is preliminary data.</text>
</comment>
<dbReference type="AlphaFoldDB" id="A0AAN9M624"/>
<accession>A0AAN9M624</accession>
<name>A0AAN9M624_PHACN</name>
<feature type="region of interest" description="Disordered" evidence="1">
    <location>
        <begin position="134"/>
        <end position="153"/>
    </location>
</feature>
<dbReference type="EMBL" id="JAYMYR010000008">
    <property type="protein sequence ID" value="KAK7348071.1"/>
    <property type="molecule type" value="Genomic_DNA"/>
</dbReference>
<feature type="region of interest" description="Disordered" evidence="1">
    <location>
        <begin position="88"/>
        <end position="108"/>
    </location>
</feature>
<evidence type="ECO:0000313" key="2">
    <source>
        <dbReference type="EMBL" id="KAK7348071.1"/>
    </source>
</evidence>
<sequence length="177" mass="18939">MARRSSGGRSAPVHNGGESMLGGIGSTIAQGVAFGTGSVVATGLGCNNGYHGVFRFGGIAMHLGIKLREILMKGADPILVVVAREDATEGEDDDQEKGSAQGEAKGGSRCIDGWQRKIWTLHDPVKKGECSLELEPGSSLVPQSEETLSEAWSVEQKPQWWEEMPSVTMRRSDNLDK</sequence>
<organism evidence="2 3">
    <name type="scientific">Phaseolus coccineus</name>
    <name type="common">Scarlet runner bean</name>
    <name type="synonym">Phaseolus multiflorus</name>
    <dbReference type="NCBI Taxonomy" id="3886"/>
    <lineage>
        <taxon>Eukaryota</taxon>
        <taxon>Viridiplantae</taxon>
        <taxon>Streptophyta</taxon>
        <taxon>Embryophyta</taxon>
        <taxon>Tracheophyta</taxon>
        <taxon>Spermatophyta</taxon>
        <taxon>Magnoliopsida</taxon>
        <taxon>eudicotyledons</taxon>
        <taxon>Gunneridae</taxon>
        <taxon>Pentapetalae</taxon>
        <taxon>rosids</taxon>
        <taxon>fabids</taxon>
        <taxon>Fabales</taxon>
        <taxon>Fabaceae</taxon>
        <taxon>Papilionoideae</taxon>
        <taxon>50 kb inversion clade</taxon>
        <taxon>NPAAA clade</taxon>
        <taxon>indigoferoid/millettioid clade</taxon>
        <taxon>Phaseoleae</taxon>
        <taxon>Phaseolus</taxon>
    </lineage>
</organism>
<evidence type="ECO:0000256" key="1">
    <source>
        <dbReference type="SAM" id="MobiDB-lite"/>
    </source>
</evidence>
<keyword evidence="3" id="KW-1185">Reference proteome</keyword>
<dbReference type="Proteomes" id="UP001374584">
    <property type="component" value="Unassembled WGS sequence"/>
</dbReference>